<organism evidence="2 3">
    <name type="scientific">Stephania cephalantha</name>
    <dbReference type="NCBI Taxonomy" id="152367"/>
    <lineage>
        <taxon>Eukaryota</taxon>
        <taxon>Viridiplantae</taxon>
        <taxon>Streptophyta</taxon>
        <taxon>Embryophyta</taxon>
        <taxon>Tracheophyta</taxon>
        <taxon>Spermatophyta</taxon>
        <taxon>Magnoliopsida</taxon>
        <taxon>Ranunculales</taxon>
        <taxon>Menispermaceae</taxon>
        <taxon>Menispermoideae</taxon>
        <taxon>Cissampelideae</taxon>
        <taxon>Stephania</taxon>
    </lineage>
</organism>
<dbReference type="InterPro" id="IPR003010">
    <property type="entry name" value="C-N_Hydrolase"/>
</dbReference>
<dbReference type="GO" id="GO:0050152">
    <property type="term" value="F:omega-amidase activity"/>
    <property type="evidence" value="ECO:0007669"/>
    <property type="project" value="TreeGrafter"/>
</dbReference>
<gene>
    <name evidence="2" type="ORF">Scep_007938</name>
</gene>
<dbReference type="GO" id="GO:0005739">
    <property type="term" value="C:mitochondrion"/>
    <property type="evidence" value="ECO:0007669"/>
    <property type="project" value="TreeGrafter"/>
</dbReference>
<evidence type="ECO:0000313" key="3">
    <source>
        <dbReference type="Proteomes" id="UP001419268"/>
    </source>
</evidence>
<dbReference type="EMBL" id="JBBNAG010000003">
    <property type="protein sequence ID" value="KAK9149181.1"/>
    <property type="molecule type" value="Genomic_DNA"/>
</dbReference>
<dbReference type="Pfam" id="PF00795">
    <property type="entry name" value="CN_hydrolase"/>
    <property type="match status" value="1"/>
</dbReference>
<dbReference type="GO" id="GO:0006541">
    <property type="term" value="P:glutamine metabolic process"/>
    <property type="evidence" value="ECO:0007669"/>
    <property type="project" value="TreeGrafter"/>
</dbReference>
<dbReference type="InterPro" id="IPR036526">
    <property type="entry name" value="C-N_Hydrolase_sf"/>
</dbReference>
<sequence length="242" mass="27243">MAAPPCPLALNGTTKFKVALCQLLVTRDKEKNIARARELIQDAAAAGAKLVVLPEMWNCPYSDEFFSKFSEDFTDEKASPSFAMLSEVALSQGITIVGGSIPERCGNKLYNTSCIFGSDGKLIAKHRKSRDIQHLPFDQIETMLRMYRWTVNRVAEWLHLFDVDIPGDLYFKESDFYTPGDEPTIVDTGQLIIRYSCALLKQNLKLEEKDCICMFGEIIATAGTEESIVIAEIDYSMIHLRR</sequence>
<dbReference type="Proteomes" id="UP001419268">
    <property type="component" value="Unassembled WGS sequence"/>
</dbReference>
<dbReference type="GO" id="GO:0006107">
    <property type="term" value="P:oxaloacetate metabolic process"/>
    <property type="evidence" value="ECO:0007669"/>
    <property type="project" value="TreeGrafter"/>
</dbReference>
<evidence type="ECO:0000313" key="2">
    <source>
        <dbReference type="EMBL" id="KAK9149181.1"/>
    </source>
</evidence>
<reference evidence="2 3" key="1">
    <citation type="submission" date="2024-01" db="EMBL/GenBank/DDBJ databases">
        <title>Genome assemblies of Stephania.</title>
        <authorList>
            <person name="Yang L."/>
        </authorList>
    </citation>
    <scope>NUCLEOTIDE SEQUENCE [LARGE SCALE GENOMIC DNA]</scope>
    <source>
        <strain evidence="2">JXDWG</strain>
        <tissue evidence="2">Leaf</tissue>
    </source>
</reference>
<dbReference type="PROSITE" id="PS50263">
    <property type="entry name" value="CN_HYDROLASE"/>
    <property type="match status" value="1"/>
</dbReference>
<dbReference type="GO" id="GO:0006528">
    <property type="term" value="P:asparagine metabolic process"/>
    <property type="evidence" value="ECO:0007669"/>
    <property type="project" value="TreeGrafter"/>
</dbReference>
<name>A0AAP0KAS6_9MAGN</name>
<dbReference type="SUPFAM" id="SSF56317">
    <property type="entry name" value="Carbon-nitrogen hydrolase"/>
    <property type="match status" value="1"/>
</dbReference>
<evidence type="ECO:0000259" key="1">
    <source>
        <dbReference type="PROSITE" id="PS50263"/>
    </source>
</evidence>
<dbReference type="Gene3D" id="3.60.110.10">
    <property type="entry name" value="Carbon-nitrogen hydrolase"/>
    <property type="match status" value="1"/>
</dbReference>
<proteinExistence type="predicted"/>
<comment type="caution">
    <text evidence="2">The sequence shown here is derived from an EMBL/GenBank/DDBJ whole genome shotgun (WGS) entry which is preliminary data.</text>
</comment>
<accession>A0AAP0KAS6</accession>
<dbReference type="AlphaFoldDB" id="A0AAP0KAS6"/>
<dbReference type="PANTHER" id="PTHR23088:SF53">
    <property type="entry name" value="OS06G0206000 PROTEIN"/>
    <property type="match status" value="1"/>
</dbReference>
<feature type="domain" description="CN hydrolase" evidence="1">
    <location>
        <begin position="16"/>
        <end position="242"/>
    </location>
</feature>
<dbReference type="PANTHER" id="PTHR23088">
    <property type="entry name" value="NITRILASE-RELATED"/>
    <property type="match status" value="1"/>
</dbReference>
<protein>
    <recommendedName>
        <fullName evidence="1">CN hydrolase domain-containing protein</fullName>
    </recommendedName>
</protein>
<keyword evidence="3" id="KW-1185">Reference proteome</keyword>